<reference evidence="3 4" key="1">
    <citation type="submission" date="2024-03" db="EMBL/GenBank/DDBJ databases">
        <title>The Acrasis kona genome and developmental transcriptomes reveal deep origins of eukaryotic multicellular pathways.</title>
        <authorList>
            <person name="Sheikh S."/>
            <person name="Fu C.-J."/>
            <person name="Brown M.W."/>
            <person name="Baldauf S.L."/>
        </authorList>
    </citation>
    <scope>NUCLEOTIDE SEQUENCE [LARGE SCALE GENOMIC DNA]</scope>
    <source>
        <strain evidence="3 4">ATCC MYA-3509</strain>
    </source>
</reference>
<dbReference type="Pfam" id="PF00144">
    <property type="entry name" value="Beta-lactamase"/>
    <property type="match status" value="1"/>
</dbReference>
<accession>A0AAW2ZAE8</accession>
<name>A0AAW2ZAE8_9EUKA</name>
<feature type="transmembrane region" description="Helical" evidence="1">
    <location>
        <begin position="7"/>
        <end position="23"/>
    </location>
</feature>
<evidence type="ECO:0000256" key="1">
    <source>
        <dbReference type="SAM" id="Phobius"/>
    </source>
</evidence>
<feature type="domain" description="Beta-lactamase-related" evidence="2">
    <location>
        <begin position="75"/>
        <end position="426"/>
    </location>
</feature>
<dbReference type="EMBL" id="JAOPGA020001230">
    <property type="protein sequence ID" value="KAL0486400.1"/>
    <property type="molecule type" value="Genomic_DNA"/>
</dbReference>
<keyword evidence="1" id="KW-0812">Transmembrane</keyword>
<dbReference type="InterPro" id="IPR001466">
    <property type="entry name" value="Beta-lactam-related"/>
</dbReference>
<dbReference type="PANTHER" id="PTHR43319:SF3">
    <property type="entry name" value="BETA-LACTAMASE-RELATED DOMAIN-CONTAINING PROTEIN"/>
    <property type="match status" value="1"/>
</dbReference>
<dbReference type="InterPro" id="IPR052907">
    <property type="entry name" value="Beta-lactamase/esterase"/>
</dbReference>
<dbReference type="PANTHER" id="PTHR43319">
    <property type="entry name" value="BETA-LACTAMASE-RELATED"/>
    <property type="match status" value="1"/>
</dbReference>
<evidence type="ECO:0000313" key="3">
    <source>
        <dbReference type="EMBL" id="KAL0486400.1"/>
    </source>
</evidence>
<protein>
    <submittedName>
        <fullName evidence="3">Beta-lactamase domain-containing protein</fullName>
    </submittedName>
</protein>
<dbReference type="Proteomes" id="UP001431209">
    <property type="component" value="Unassembled WGS sequence"/>
</dbReference>
<keyword evidence="4" id="KW-1185">Reference proteome</keyword>
<keyword evidence="1" id="KW-0472">Membrane</keyword>
<evidence type="ECO:0000313" key="4">
    <source>
        <dbReference type="Proteomes" id="UP001431209"/>
    </source>
</evidence>
<dbReference type="AlphaFoldDB" id="A0AAW2ZAE8"/>
<dbReference type="SUPFAM" id="SSF56601">
    <property type="entry name" value="beta-lactamase/transpeptidase-like"/>
    <property type="match status" value="1"/>
</dbReference>
<sequence length="446" mass="49836">MSIIYKVVSVVVAIVSISLFGIIKGGTYHSPQCTLFNIGCPKRVVVEGYTKPKYSKIKQVYQKLFDDGEDVASCFAVFENNEKVIDLCGGYADGINGNKPYRESLQNVFSSSKAVTGIVISILVDRGLLKYEEPIATYWPEFAQGGKGNVTVSDMLQHAGGVTWLDDLIPFDLISSGQRQDELATFLAKQKHNFNSVRTTAYHMVSGGLYLNELIRRVDLKHRDANQFIQEEIAGPLNVEFTFGLPLDKEDRFSSFYEYPKLKFLVRLLPRIMLNIPFLPELEDRAVFKSFFNETSIARKSIKIITNEPEDFTNTRHWRDLTCVTSAGGFTNAVSMAKIGHIMALEGLPVDGVSFFKNEKAVKQANAFAENEFDHTIVKNFTRTHGGFAKMLPDSDIIGWAGLGGSLNVWDPSRRVSIAYVPKAKGFGMGFDGRSVALYKAFEELY</sequence>
<organism evidence="3 4">
    <name type="scientific">Acrasis kona</name>
    <dbReference type="NCBI Taxonomy" id="1008807"/>
    <lineage>
        <taxon>Eukaryota</taxon>
        <taxon>Discoba</taxon>
        <taxon>Heterolobosea</taxon>
        <taxon>Tetramitia</taxon>
        <taxon>Eutetramitia</taxon>
        <taxon>Acrasidae</taxon>
        <taxon>Acrasis</taxon>
    </lineage>
</organism>
<evidence type="ECO:0000259" key="2">
    <source>
        <dbReference type="Pfam" id="PF00144"/>
    </source>
</evidence>
<gene>
    <name evidence="3" type="ORF">AKO1_001390</name>
</gene>
<proteinExistence type="predicted"/>
<dbReference type="InterPro" id="IPR012338">
    <property type="entry name" value="Beta-lactam/transpept-like"/>
</dbReference>
<dbReference type="Gene3D" id="3.40.710.10">
    <property type="entry name" value="DD-peptidase/beta-lactamase superfamily"/>
    <property type="match status" value="1"/>
</dbReference>
<keyword evidence="1" id="KW-1133">Transmembrane helix</keyword>
<comment type="caution">
    <text evidence="3">The sequence shown here is derived from an EMBL/GenBank/DDBJ whole genome shotgun (WGS) entry which is preliminary data.</text>
</comment>